<dbReference type="EMBL" id="JANEYG010000031">
    <property type="protein sequence ID" value="KAJ8917745.1"/>
    <property type="molecule type" value="Genomic_DNA"/>
</dbReference>
<feature type="region of interest" description="Disordered" evidence="11">
    <location>
        <begin position="417"/>
        <end position="436"/>
    </location>
</feature>
<evidence type="ECO:0000313" key="14">
    <source>
        <dbReference type="Proteomes" id="UP001159042"/>
    </source>
</evidence>
<accession>A0AAV8VUF3</accession>
<evidence type="ECO:0000256" key="1">
    <source>
        <dbReference type="ARBA" id="ARBA00008718"/>
    </source>
</evidence>
<name>A0AAV8VUF3_9CUCU</name>
<dbReference type="Gene3D" id="3.30.200.20">
    <property type="entry name" value="Phosphorylase Kinase, domain 1"/>
    <property type="match status" value="1"/>
</dbReference>
<dbReference type="PANTHER" id="PTHR47989">
    <property type="entry name" value="OS01G0750732 PROTEIN"/>
    <property type="match status" value="1"/>
</dbReference>
<dbReference type="FunFam" id="1.10.510.10:FF:000754">
    <property type="entry name" value="Interleukin-1 receptor-associated kinase"/>
    <property type="match status" value="1"/>
</dbReference>
<comment type="catalytic activity">
    <reaction evidence="9">
        <text>L-seryl-[protein] + ATP = O-phospho-L-seryl-[protein] + ADP + H(+)</text>
        <dbReference type="Rhea" id="RHEA:17989"/>
        <dbReference type="Rhea" id="RHEA-COMP:9863"/>
        <dbReference type="Rhea" id="RHEA-COMP:11604"/>
        <dbReference type="ChEBI" id="CHEBI:15378"/>
        <dbReference type="ChEBI" id="CHEBI:29999"/>
        <dbReference type="ChEBI" id="CHEBI:30616"/>
        <dbReference type="ChEBI" id="CHEBI:83421"/>
        <dbReference type="ChEBI" id="CHEBI:456216"/>
        <dbReference type="EC" id="2.7.11.1"/>
    </reaction>
</comment>
<dbReference type="GO" id="GO:0004674">
    <property type="term" value="F:protein serine/threonine kinase activity"/>
    <property type="evidence" value="ECO:0007669"/>
    <property type="project" value="UniProtKB-KW"/>
</dbReference>
<keyword evidence="14" id="KW-1185">Reference proteome</keyword>
<evidence type="ECO:0000256" key="9">
    <source>
        <dbReference type="ARBA" id="ARBA00048679"/>
    </source>
</evidence>
<dbReference type="PROSITE" id="PS00108">
    <property type="entry name" value="PROTEIN_KINASE_ST"/>
    <property type="match status" value="1"/>
</dbReference>
<dbReference type="InterPro" id="IPR017441">
    <property type="entry name" value="Protein_kinase_ATP_BS"/>
</dbReference>
<keyword evidence="7 10" id="KW-0067">ATP-binding</keyword>
<evidence type="ECO:0000256" key="11">
    <source>
        <dbReference type="SAM" id="MobiDB-lite"/>
    </source>
</evidence>
<comment type="similarity">
    <text evidence="1">Belongs to the protein kinase superfamily. TKL Ser/Thr protein kinase family. Pelle subfamily.</text>
</comment>
<dbReference type="Pfam" id="PF00069">
    <property type="entry name" value="Pkinase"/>
    <property type="match status" value="1"/>
</dbReference>
<dbReference type="InterPro" id="IPR011009">
    <property type="entry name" value="Kinase-like_dom_sf"/>
</dbReference>
<dbReference type="InterPro" id="IPR011029">
    <property type="entry name" value="DEATH-like_dom_sf"/>
</dbReference>
<evidence type="ECO:0000259" key="12">
    <source>
        <dbReference type="PROSITE" id="PS50011"/>
    </source>
</evidence>
<dbReference type="SUPFAM" id="SSF56112">
    <property type="entry name" value="Protein kinase-like (PK-like)"/>
    <property type="match status" value="1"/>
</dbReference>
<feature type="domain" description="Protein kinase" evidence="12">
    <location>
        <begin position="471"/>
        <end position="747"/>
    </location>
</feature>
<evidence type="ECO:0000256" key="7">
    <source>
        <dbReference type="ARBA" id="ARBA00022840"/>
    </source>
</evidence>
<sequence>MGMDPSLEIRKLTPRPIRDITQILETHEMWKRLMAIIPKTLLKDNFVCDVTLDNPHKYNSEHFKLIESASEKYRKPCTEILLDEWGTSGRVRPTVGHLLYLLTKAKLFRAADYVAVDLLNRERPQRPSSGPEALISVALPGSDSSNTSNERDKELEEAVRTLDSIGYINTAVSLIRSTSEQRTRQHNNAPTVIPEIIISPDIDEDNNRIPNFTLPLVVQKEKTVEIVEESGSDMIKFSTEVVSTISNNLSGIDVRPEISQLLNEVSESNLPDVCMSGSLNVASFENSETDSSTSDVNEVPAFSQLMTNETSRIEVLPEQEPVIPNLSILNNSMQDSVPCDNLPNLTLLNINQESVSDVGGNISNIIPDIDALNSDINNAEVALPNISGLGIALPSSGASNPSRSVSVNTSTHLLPTLLNTSQNSSDNSTKSRSCTSPLPNLSLNTLLPHFSYPELENATNKFNVAPYKGLEESGRFLGSGAFGSVFLAAGLLDRHVAVKKLILKDVEVVNVDDDVTKQFRNEVEVLSKYKHENLLSLLGYSCDGCTYCLLYEYISGGALKDRLQVIEGKLQWTERLSIATGTSKAVSYLHTAFITPLIHRDIKSANILLDSKNNAKLSDFGLIKLTPSQNTNTATTVSGTSAYMAPEAFRGDVSVKSDTFSFGVVLLELLTSLPPLDENREGSDLVTHVEDTCENDITPLLDETVGCWKEGDINFAAELFSISRQCLQEKKKRPNMVEVCTQLKELLNKICQ</sequence>
<keyword evidence="6" id="KW-0418">Kinase</keyword>
<keyword evidence="5 10" id="KW-0547">Nucleotide-binding</keyword>
<dbReference type="InterPro" id="IPR029397">
    <property type="entry name" value="Tube_Death"/>
</dbReference>
<dbReference type="AlphaFoldDB" id="A0AAV8VUF3"/>
<dbReference type="InterPro" id="IPR008271">
    <property type="entry name" value="Ser/Thr_kinase_AS"/>
</dbReference>
<comment type="catalytic activity">
    <reaction evidence="8">
        <text>L-threonyl-[protein] + ATP = O-phospho-L-threonyl-[protein] + ADP + H(+)</text>
        <dbReference type="Rhea" id="RHEA:46608"/>
        <dbReference type="Rhea" id="RHEA-COMP:11060"/>
        <dbReference type="Rhea" id="RHEA-COMP:11605"/>
        <dbReference type="ChEBI" id="CHEBI:15378"/>
        <dbReference type="ChEBI" id="CHEBI:30013"/>
        <dbReference type="ChEBI" id="CHEBI:30616"/>
        <dbReference type="ChEBI" id="CHEBI:61977"/>
        <dbReference type="ChEBI" id="CHEBI:456216"/>
        <dbReference type="EC" id="2.7.11.1"/>
    </reaction>
</comment>
<dbReference type="Gene3D" id="1.10.533.10">
    <property type="entry name" value="Death Domain, Fas"/>
    <property type="match status" value="1"/>
</dbReference>
<proteinExistence type="inferred from homology"/>
<reference evidence="13 14" key="1">
    <citation type="journal article" date="2023" name="Insect Mol. Biol.">
        <title>Genome sequencing provides insights into the evolution of gene families encoding plant cell wall-degrading enzymes in longhorned beetles.</title>
        <authorList>
            <person name="Shin N.R."/>
            <person name="Okamura Y."/>
            <person name="Kirsch R."/>
            <person name="Pauchet Y."/>
        </authorList>
    </citation>
    <scope>NUCLEOTIDE SEQUENCE [LARGE SCALE GENOMIC DNA]</scope>
    <source>
        <strain evidence="13">EAD_L_NR</strain>
    </source>
</reference>
<dbReference type="GO" id="GO:0005524">
    <property type="term" value="F:ATP binding"/>
    <property type="evidence" value="ECO:0007669"/>
    <property type="project" value="UniProtKB-UniRule"/>
</dbReference>
<dbReference type="SMART" id="SM00220">
    <property type="entry name" value="S_TKc"/>
    <property type="match status" value="1"/>
</dbReference>
<feature type="region of interest" description="Disordered" evidence="11">
    <location>
        <begin position="124"/>
        <end position="155"/>
    </location>
</feature>
<evidence type="ECO:0000256" key="6">
    <source>
        <dbReference type="ARBA" id="ARBA00022777"/>
    </source>
</evidence>
<dbReference type="PROSITE" id="PS50011">
    <property type="entry name" value="PROTEIN_KINASE_DOM"/>
    <property type="match status" value="1"/>
</dbReference>
<comment type="caution">
    <text evidence="13">The sequence shown here is derived from an EMBL/GenBank/DDBJ whole genome shotgun (WGS) entry which is preliminary data.</text>
</comment>
<feature type="binding site" evidence="10">
    <location>
        <position position="504"/>
    </location>
    <ligand>
        <name>ATP</name>
        <dbReference type="ChEBI" id="CHEBI:30616"/>
    </ligand>
</feature>
<protein>
    <recommendedName>
        <fullName evidence="2">non-specific serine/threonine protein kinase</fullName>
        <ecNumber evidence="2">2.7.11.1</ecNumber>
    </recommendedName>
</protein>
<dbReference type="SUPFAM" id="SSF47986">
    <property type="entry name" value="DEATH domain"/>
    <property type="match status" value="1"/>
</dbReference>
<gene>
    <name evidence="13" type="ORF">NQ315_005196</name>
</gene>
<dbReference type="Pfam" id="PF14786">
    <property type="entry name" value="Death_2"/>
    <property type="match status" value="1"/>
</dbReference>
<dbReference type="PROSITE" id="PS00107">
    <property type="entry name" value="PROTEIN_KINASE_ATP"/>
    <property type="match status" value="1"/>
</dbReference>
<dbReference type="PANTHER" id="PTHR47989:SF47">
    <property type="entry name" value="SERINE_THREONINE-PROTEIN KINASE PBL28-RELATED"/>
    <property type="match status" value="1"/>
</dbReference>
<dbReference type="Gene3D" id="1.10.510.10">
    <property type="entry name" value="Transferase(Phosphotransferase) domain 1"/>
    <property type="match status" value="1"/>
</dbReference>
<organism evidence="13 14">
    <name type="scientific">Exocentrus adspersus</name>
    <dbReference type="NCBI Taxonomy" id="1586481"/>
    <lineage>
        <taxon>Eukaryota</taxon>
        <taxon>Metazoa</taxon>
        <taxon>Ecdysozoa</taxon>
        <taxon>Arthropoda</taxon>
        <taxon>Hexapoda</taxon>
        <taxon>Insecta</taxon>
        <taxon>Pterygota</taxon>
        <taxon>Neoptera</taxon>
        <taxon>Endopterygota</taxon>
        <taxon>Coleoptera</taxon>
        <taxon>Polyphaga</taxon>
        <taxon>Cucujiformia</taxon>
        <taxon>Chrysomeloidea</taxon>
        <taxon>Cerambycidae</taxon>
        <taxon>Lamiinae</taxon>
        <taxon>Acanthocinini</taxon>
        <taxon>Exocentrus</taxon>
    </lineage>
</organism>
<dbReference type="InterPro" id="IPR000719">
    <property type="entry name" value="Prot_kinase_dom"/>
</dbReference>
<dbReference type="Proteomes" id="UP001159042">
    <property type="component" value="Unassembled WGS sequence"/>
</dbReference>
<feature type="compositionally biased region" description="Polar residues" evidence="11">
    <location>
        <begin position="417"/>
        <end position="434"/>
    </location>
</feature>
<evidence type="ECO:0000256" key="5">
    <source>
        <dbReference type="ARBA" id="ARBA00022741"/>
    </source>
</evidence>
<evidence type="ECO:0000256" key="4">
    <source>
        <dbReference type="ARBA" id="ARBA00022679"/>
    </source>
</evidence>
<evidence type="ECO:0000313" key="13">
    <source>
        <dbReference type="EMBL" id="KAJ8917745.1"/>
    </source>
</evidence>
<dbReference type="EC" id="2.7.11.1" evidence="2"/>
<evidence type="ECO:0000256" key="2">
    <source>
        <dbReference type="ARBA" id="ARBA00012513"/>
    </source>
</evidence>
<keyword evidence="4" id="KW-0808">Transferase</keyword>
<dbReference type="CDD" id="cd08308">
    <property type="entry name" value="Death_Tube"/>
    <property type="match status" value="1"/>
</dbReference>
<evidence type="ECO:0000256" key="10">
    <source>
        <dbReference type="PROSITE-ProRule" id="PRU10141"/>
    </source>
</evidence>
<evidence type="ECO:0000256" key="8">
    <source>
        <dbReference type="ARBA" id="ARBA00047899"/>
    </source>
</evidence>
<evidence type="ECO:0000256" key="3">
    <source>
        <dbReference type="ARBA" id="ARBA00022527"/>
    </source>
</evidence>
<keyword evidence="3" id="KW-0723">Serine/threonine-protein kinase</keyword>